<gene>
    <name evidence="4" type="ORF">PQJ73_20230</name>
</gene>
<dbReference type="EMBL" id="JAQQLI010000036">
    <property type="protein sequence ID" value="MDC7788024.1"/>
    <property type="molecule type" value="Genomic_DNA"/>
</dbReference>
<feature type="transmembrane region" description="Helical" evidence="1">
    <location>
        <begin position="78"/>
        <end position="97"/>
    </location>
</feature>
<keyword evidence="1" id="KW-0472">Membrane</keyword>
<feature type="domain" description="FecR N-terminal" evidence="3">
    <location>
        <begin position="11"/>
        <end position="53"/>
    </location>
</feature>
<name>A0ABT5JEI7_RHOTP</name>
<dbReference type="RefSeq" id="WP_272778862.1">
    <property type="nucleotide sequence ID" value="NZ_JAQQLI010000036.1"/>
</dbReference>
<dbReference type="PANTHER" id="PTHR30273:SF2">
    <property type="entry name" value="PROTEIN FECR"/>
    <property type="match status" value="1"/>
</dbReference>
<proteinExistence type="predicted"/>
<accession>A0ABT5JEI7</accession>
<evidence type="ECO:0000256" key="1">
    <source>
        <dbReference type="SAM" id="Phobius"/>
    </source>
</evidence>
<dbReference type="Pfam" id="PF04773">
    <property type="entry name" value="FecR"/>
    <property type="match status" value="1"/>
</dbReference>
<evidence type="ECO:0000259" key="3">
    <source>
        <dbReference type="Pfam" id="PF16220"/>
    </source>
</evidence>
<dbReference type="Proteomes" id="UP001165652">
    <property type="component" value="Unassembled WGS sequence"/>
</dbReference>
<sequence>MDQKATDPAVREALEWLVRLRDDQAGEADREAFRAWVERDPANAAAWAHAQALWTRFDIARPEIDRLRRSRKLTSRRNLLLAGFATLAGAGGLGLLGRPDLLADVTTAVGERRSLTLADGSAVELGTWSALSVDFTATARRVALFRGEAFFDVAADPARPFSVTAGPGTTQALGTRFDVKLLDGVVTVAVDAHAVTVRTGAAPAVEVGRGFQVSYGEEGRGPVVPADLAAVAAWRTDRIVVQDVPLRRVLAELERYRRGRIVLTTSRIGAIPVTAIFDTREPEAALRTIADTLPVRLVHAGPFATFVTPAW</sequence>
<reference evidence="4" key="2">
    <citation type="submission" date="2023-02" db="EMBL/GenBank/DDBJ databases">
        <authorList>
            <person name="Rayyan A."/>
            <person name="Meyer T."/>
            <person name="Kyndt J.A."/>
        </authorList>
    </citation>
    <scope>NUCLEOTIDE SEQUENCE</scope>
    <source>
        <strain evidence="4">DSM 9987</strain>
    </source>
</reference>
<comment type="caution">
    <text evidence="4">The sequence shown here is derived from an EMBL/GenBank/DDBJ whole genome shotgun (WGS) entry which is preliminary data.</text>
</comment>
<evidence type="ECO:0000313" key="4">
    <source>
        <dbReference type="EMBL" id="MDC7788024.1"/>
    </source>
</evidence>
<dbReference type="InterPro" id="IPR012373">
    <property type="entry name" value="Ferrdict_sens_TM"/>
</dbReference>
<dbReference type="InterPro" id="IPR032623">
    <property type="entry name" value="FecR_N"/>
</dbReference>
<reference evidence="4" key="1">
    <citation type="journal article" date="2023" name="Microbiol Resour">
        <title>Genome Sequences of Rhodoplanes serenus and Two Thermotolerant Strains, Rhodoplanes tepidamans and 'Rhodoplanes cryptolactis,' Further Refine the Genus.</title>
        <authorList>
            <person name="Rayyan A.A."/>
            <person name="Kyndt J.A."/>
        </authorList>
    </citation>
    <scope>NUCLEOTIDE SEQUENCE</scope>
    <source>
        <strain evidence="4">DSM 9987</strain>
    </source>
</reference>
<dbReference type="PANTHER" id="PTHR30273">
    <property type="entry name" value="PERIPLASMIC SIGNAL SENSOR AND SIGMA FACTOR ACTIVATOR FECR-RELATED"/>
    <property type="match status" value="1"/>
</dbReference>
<organism evidence="4 5">
    <name type="scientific">Rhodoplanes tepidamans</name>
    <name type="common">Rhodoplanes cryptolactis</name>
    <dbReference type="NCBI Taxonomy" id="200616"/>
    <lineage>
        <taxon>Bacteria</taxon>
        <taxon>Pseudomonadati</taxon>
        <taxon>Pseudomonadota</taxon>
        <taxon>Alphaproteobacteria</taxon>
        <taxon>Hyphomicrobiales</taxon>
        <taxon>Nitrobacteraceae</taxon>
        <taxon>Rhodoplanes</taxon>
    </lineage>
</organism>
<protein>
    <submittedName>
        <fullName evidence="4">FecR domain-containing protein</fullName>
    </submittedName>
</protein>
<dbReference type="PIRSF" id="PIRSF018266">
    <property type="entry name" value="FecR"/>
    <property type="match status" value="1"/>
</dbReference>
<keyword evidence="1" id="KW-1133">Transmembrane helix</keyword>
<dbReference type="InterPro" id="IPR006860">
    <property type="entry name" value="FecR"/>
</dbReference>
<dbReference type="Gene3D" id="2.60.120.1440">
    <property type="match status" value="1"/>
</dbReference>
<keyword evidence="5" id="KW-1185">Reference proteome</keyword>
<evidence type="ECO:0000313" key="5">
    <source>
        <dbReference type="Proteomes" id="UP001165652"/>
    </source>
</evidence>
<feature type="domain" description="FecR protein" evidence="2">
    <location>
        <begin position="104"/>
        <end position="190"/>
    </location>
</feature>
<keyword evidence="1" id="KW-0812">Transmembrane</keyword>
<evidence type="ECO:0000259" key="2">
    <source>
        <dbReference type="Pfam" id="PF04773"/>
    </source>
</evidence>
<dbReference type="Pfam" id="PF16220">
    <property type="entry name" value="DUF4880"/>
    <property type="match status" value="1"/>
</dbReference>